<evidence type="ECO:0000313" key="11">
    <source>
        <dbReference type="EMBL" id="SJL08655.1"/>
    </source>
</evidence>
<dbReference type="GO" id="GO:0004497">
    <property type="term" value="F:monooxygenase activity"/>
    <property type="evidence" value="ECO:0007669"/>
    <property type="project" value="UniProtKB-KW"/>
</dbReference>
<dbReference type="AlphaFoldDB" id="A0A284RIT3"/>
<keyword evidence="12" id="KW-1185">Reference proteome</keyword>
<dbReference type="GO" id="GO:0020037">
    <property type="term" value="F:heme binding"/>
    <property type="evidence" value="ECO:0007669"/>
    <property type="project" value="InterPro"/>
</dbReference>
<dbReference type="InterPro" id="IPR017972">
    <property type="entry name" value="Cyt_P450_CS"/>
</dbReference>
<comment type="similarity">
    <text evidence="3 10">Belongs to the cytochrome P450 family.</text>
</comment>
<comment type="pathway">
    <text evidence="2">Secondary metabolite biosynthesis.</text>
</comment>
<keyword evidence="5 9" id="KW-0479">Metal-binding</keyword>
<dbReference type="CDD" id="cd11065">
    <property type="entry name" value="CYP64-like"/>
    <property type="match status" value="1"/>
</dbReference>
<name>A0A284RIT3_ARMOS</name>
<protein>
    <submittedName>
        <fullName evidence="11">Related to cytochrome P450 CYP2 subfamily</fullName>
    </submittedName>
</protein>
<dbReference type="PRINTS" id="PR00463">
    <property type="entry name" value="EP450I"/>
</dbReference>
<proteinExistence type="inferred from homology"/>
<dbReference type="InterPro" id="IPR050364">
    <property type="entry name" value="Cytochrome_P450_fung"/>
</dbReference>
<dbReference type="PANTHER" id="PTHR46300">
    <property type="entry name" value="P450, PUTATIVE (EUROFUNG)-RELATED-RELATED"/>
    <property type="match status" value="1"/>
</dbReference>
<evidence type="ECO:0000256" key="4">
    <source>
        <dbReference type="ARBA" id="ARBA00022617"/>
    </source>
</evidence>
<dbReference type="OMA" id="WIAYMEM"/>
<dbReference type="OrthoDB" id="2789670at2759"/>
<dbReference type="PANTHER" id="PTHR46300:SF7">
    <property type="entry name" value="P450, PUTATIVE (EUROFUNG)-RELATED"/>
    <property type="match status" value="1"/>
</dbReference>
<evidence type="ECO:0000256" key="5">
    <source>
        <dbReference type="ARBA" id="ARBA00022723"/>
    </source>
</evidence>
<feature type="binding site" description="axial binding residue" evidence="9">
    <location>
        <position position="459"/>
    </location>
    <ligand>
        <name>heme</name>
        <dbReference type="ChEBI" id="CHEBI:30413"/>
    </ligand>
    <ligandPart>
        <name>Fe</name>
        <dbReference type="ChEBI" id="CHEBI:18248"/>
    </ligandPart>
</feature>
<sequence length="529" mass="59215">MHLSFINASIFLAFVYALYKLVSRSHRRLPPGPAGLPIIGNVYDIPGKFDWIAYMEMSRKYDSSLISLNFMGSRVVIVNTHDAARDLFERRSLIYSDRPNFPMLVDLMGFGWNTGFIPYGERWKGESTFSFASTLILVVAHTCTGHRKIFRQEIEGHSSAAYHDYEIHEARLLLRRLLDDPENYRKSIRFMFGRLILAVTYGIDVKHDSDPYIRNAETALQAAAACMNAGSFLVDVFPILRFIPDWFPGAIFKRKAKEWRKAITAMPVMPMTFVKRSIEDGTAEPSVAYKQICLMEADGNRTRENEDILRDALSTFYAGGADTTVSALCSFVLAMVLYPNVQKKGQAAIDAVIGSGRLPDFYDCACIPYLQAIFNEVLRWAPVLPLGVPRRCTEDNEYNGYHIPKGATVIFNSWALLHDEAVYGPETETFNPDRFMKDGVLNPDVSFPMETFGFGRRICAGKDLAIDSIKIMMASLLAVFDFGKAVDAEGNTIEVSGECLSGGLIHPAPFKCSIRPRCEAAALLIMADT</sequence>
<evidence type="ECO:0000256" key="3">
    <source>
        <dbReference type="ARBA" id="ARBA00010617"/>
    </source>
</evidence>
<dbReference type="GO" id="GO:0016705">
    <property type="term" value="F:oxidoreductase activity, acting on paired donors, with incorporation or reduction of molecular oxygen"/>
    <property type="evidence" value="ECO:0007669"/>
    <property type="project" value="InterPro"/>
</dbReference>
<evidence type="ECO:0000256" key="10">
    <source>
        <dbReference type="RuleBase" id="RU000461"/>
    </source>
</evidence>
<dbReference type="EMBL" id="FUEG01000009">
    <property type="protein sequence ID" value="SJL08655.1"/>
    <property type="molecule type" value="Genomic_DNA"/>
</dbReference>
<dbReference type="PRINTS" id="PR00385">
    <property type="entry name" value="P450"/>
</dbReference>
<dbReference type="STRING" id="47428.A0A284RIT3"/>
<dbReference type="InterPro" id="IPR002401">
    <property type="entry name" value="Cyt_P450_E_grp-I"/>
</dbReference>
<dbReference type="GO" id="GO:0005506">
    <property type="term" value="F:iron ion binding"/>
    <property type="evidence" value="ECO:0007669"/>
    <property type="project" value="InterPro"/>
</dbReference>
<dbReference type="SUPFAM" id="SSF48264">
    <property type="entry name" value="Cytochrome P450"/>
    <property type="match status" value="1"/>
</dbReference>
<evidence type="ECO:0000256" key="6">
    <source>
        <dbReference type="ARBA" id="ARBA00023002"/>
    </source>
</evidence>
<dbReference type="PROSITE" id="PS00086">
    <property type="entry name" value="CYTOCHROME_P450"/>
    <property type="match status" value="1"/>
</dbReference>
<dbReference type="Gene3D" id="1.10.630.10">
    <property type="entry name" value="Cytochrome P450"/>
    <property type="match status" value="1"/>
</dbReference>
<dbReference type="InterPro" id="IPR001128">
    <property type="entry name" value="Cyt_P450"/>
</dbReference>
<keyword evidence="4 9" id="KW-0349">Heme</keyword>
<organism evidence="11 12">
    <name type="scientific">Armillaria ostoyae</name>
    <name type="common">Armillaria root rot fungus</name>
    <dbReference type="NCBI Taxonomy" id="47428"/>
    <lineage>
        <taxon>Eukaryota</taxon>
        <taxon>Fungi</taxon>
        <taxon>Dikarya</taxon>
        <taxon>Basidiomycota</taxon>
        <taxon>Agaricomycotina</taxon>
        <taxon>Agaricomycetes</taxon>
        <taxon>Agaricomycetidae</taxon>
        <taxon>Agaricales</taxon>
        <taxon>Marasmiineae</taxon>
        <taxon>Physalacriaceae</taxon>
        <taxon>Armillaria</taxon>
    </lineage>
</organism>
<reference evidence="12" key="1">
    <citation type="journal article" date="2017" name="Nat. Ecol. Evol.">
        <title>Genome expansion and lineage-specific genetic innovations in the forest pathogenic fungi Armillaria.</title>
        <authorList>
            <person name="Sipos G."/>
            <person name="Prasanna A.N."/>
            <person name="Walter M.C."/>
            <person name="O'Connor E."/>
            <person name="Balint B."/>
            <person name="Krizsan K."/>
            <person name="Kiss B."/>
            <person name="Hess J."/>
            <person name="Varga T."/>
            <person name="Slot J."/>
            <person name="Riley R."/>
            <person name="Boka B."/>
            <person name="Rigling D."/>
            <person name="Barry K."/>
            <person name="Lee J."/>
            <person name="Mihaltcheva S."/>
            <person name="LaButti K."/>
            <person name="Lipzen A."/>
            <person name="Waldron R."/>
            <person name="Moloney N.M."/>
            <person name="Sperisen C."/>
            <person name="Kredics L."/>
            <person name="Vagvoelgyi C."/>
            <person name="Patrignani A."/>
            <person name="Fitzpatrick D."/>
            <person name="Nagy I."/>
            <person name="Doyle S."/>
            <person name="Anderson J.B."/>
            <person name="Grigoriev I.V."/>
            <person name="Gueldener U."/>
            <person name="Muensterkoetter M."/>
            <person name="Nagy L.G."/>
        </authorList>
    </citation>
    <scope>NUCLEOTIDE SEQUENCE [LARGE SCALE GENOMIC DNA]</scope>
    <source>
        <strain evidence="12">C18/9</strain>
    </source>
</reference>
<evidence type="ECO:0000256" key="8">
    <source>
        <dbReference type="ARBA" id="ARBA00023033"/>
    </source>
</evidence>
<dbReference type="Proteomes" id="UP000219338">
    <property type="component" value="Unassembled WGS sequence"/>
</dbReference>
<evidence type="ECO:0000256" key="9">
    <source>
        <dbReference type="PIRSR" id="PIRSR602401-1"/>
    </source>
</evidence>
<dbReference type="InterPro" id="IPR036396">
    <property type="entry name" value="Cyt_P450_sf"/>
</dbReference>
<keyword evidence="6 10" id="KW-0560">Oxidoreductase</keyword>
<gene>
    <name evidence="11" type="ORF">ARMOST_12022</name>
</gene>
<dbReference type="Pfam" id="PF00067">
    <property type="entry name" value="p450"/>
    <property type="match status" value="1"/>
</dbReference>
<comment type="cofactor">
    <cofactor evidence="1 9">
        <name>heme</name>
        <dbReference type="ChEBI" id="CHEBI:30413"/>
    </cofactor>
</comment>
<keyword evidence="8 10" id="KW-0503">Monooxygenase</keyword>
<evidence type="ECO:0000256" key="2">
    <source>
        <dbReference type="ARBA" id="ARBA00005179"/>
    </source>
</evidence>
<evidence type="ECO:0000313" key="12">
    <source>
        <dbReference type="Proteomes" id="UP000219338"/>
    </source>
</evidence>
<keyword evidence="7 9" id="KW-0408">Iron</keyword>
<evidence type="ECO:0000256" key="7">
    <source>
        <dbReference type="ARBA" id="ARBA00023004"/>
    </source>
</evidence>
<evidence type="ECO:0000256" key="1">
    <source>
        <dbReference type="ARBA" id="ARBA00001971"/>
    </source>
</evidence>
<accession>A0A284RIT3</accession>